<gene>
    <name evidence="2" type="ORF">KIW84_012742</name>
</gene>
<comment type="caution">
    <text evidence="2">The sequence shown here is derived from an EMBL/GenBank/DDBJ whole genome shotgun (WGS) entry which is preliminary data.</text>
</comment>
<feature type="non-terminal residue" evidence="2">
    <location>
        <position position="1"/>
    </location>
</feature>
<protein>
    <submittedName>
        <fullName evidence="2">Uncharacterized protein</fullName>
    </submittedName>
</protein>
<evidence type="ECO:0000256" key="1">
    <source>
        <dbReference type="SAM" id="MobiDB-lite"/>
    </source>
</evidence>
<feature type="compositionally biased region" description="Basic and acidic residues" evidence="1">
    <location>
        <begin position="150"/>
        <end position="170"/>
    </location>
</feature>
<evidence type="ECO:0000313" key="3">
    <source>
        <dbReference type="Proteomes" id="UP001058974"/>
    </source>
</evidence>
<dbReference type="EMBL" id="JAMSHJ010000001">
    <property type="protein sequence ID" value="KAI5444234.1"/>
    <property type="molecule type" value="Genomic_DNA"/>
</dbReference>
<reference evidence="2 3" key="1">
    <citation type="journal article" date="2022" name="Nat. Genet.">
        <title>Improved pea reference genome and pan-genome highlight genomic features and evolutionary characteristics.</title>
        <authorList>
            <person name="Yang T."/>
            <person name="Liu R."/>
            <person name="Luo Y."/>
            <person name="Hu S."/>
            <person name="Wang D."/>
            <person name="Wang C."/>
            <person name="Pandey M.K."/>
            <person name="Ge S."/>
            <person name="Xu Q."/>
            <person name="Li N."/>
            <person name="Li G."/>
            <person name="Huang Y."/>
            <person name="Saxena R.K."/>
            <person name="Ji Y."/>
            <person name="Li M."/>
            <person name="Yan X."/>
            <person name="He Y."/>
            <person name="Liu Y."/>
            <person name="Wang X."/>
            <person name="Xiang C."/>
            <person name="Varshney R.K."/>
            <person name="Ding H."/>
            <person name="Gao S."/>
            <person name="Zong X."/>
        </authorList>
    </citation>
    <scope>NUCLEOTIDE SEQUENCE [LARGE SCALE GENOMIC DNA]</scope>
    <source>
        <strain evidence="2 3">cv. Zhongwan 6</strain>
    </source>
</reference>
<accession>A0A9D5BII0</accession>
<sequence>MSSVAKENEESEKKAYLVFELEDGSIEEVEEEAIFKEVSRRILEEQTPEEISRIIDLCENITKEKKLEPDTNKITDDPRMRLLNKLHAKKEKELKEKMNFKDDEVVKESKEEPSVDDLLSFINGNDEGGARKAKKKKKTKRTKCHSSKNANEDSNEKSTSQDHATTPKDELSEDDFDPALKEKLDREVEEFARILNLDRSE</sequence>
<evidence type="ECO:0000313" key="2">
    <source>
        <dbReference type="EMBL" id="KAI5444234.1"/>
    </source>
</evidence>
<feature type="region of interest" description="Disordered" evidence="1">
    <location>
        <begin position="94"/>
        <end position="183"/>
    </location>
</feature>
<feature type="compositionally biased region" description="Basic residues" evidence="1">
    <location>
        <begin position="131"/>
        <end position="146"/>
    </location>
</feature>
<name>A0A9D5BII0_PEA</name>
<dbReference type="Gramene" id="Psat01G0274200-T1">
    <property type="protein sequence ID" value="KAI5444234.1"/>
    <property type="gene ID" value="KIW84_012742"/>
</dbReference>
<keyword evidence="3" id="KW-1185">Reference proteome</keyword>
<organism evidence="2 3">
    <name type="scientific">Pisum sativum</name>
    <name type="common">Garden pea</name>
    <name type="synonym">Lathyrus oleraceus</name>
    <dbReference type="NCBI Taxonomy" id="3888"/>
    <lineage>
        <taxon>Eukaryota</taxon>
        <taxon>Viridiplantae</taxon>
        <taxon>Streptophyta</taxon>
        <taxon>Embryophyta</taxon>
        <taxon>Tracheophyta</taxon>
        <taxon>Spermatophyta</taxon>
        <taxon>Magnoliopsida</taxon>
        <taxon>eudicotyledons</taxon>
        <taxon>Gunneridae</taxon>
        <taxon>Pentapetalae</taxon>
        <taxon>rosids</taxon>
        <taxon>fabids</taxon>
        <taxon>Fabales</taxon>
        <taxon>Fabaceae</taxon>
        <taxon>Papilionoideae</taxon>
        <taxon>50 kb inversion clade</taxon>
        <taxon>NPAAA clade</taxon>
        <taxon>Hologalegina</taxon>
        <taxon>IRL clade</taxon>
        <taxon>Fabeae</taxon>
        <taxon>Lathyrus</taxon>
    </lineage>
</organism>
<feature type="compositionally biased region" description="Basic and acidic residues" evidence="1">
    <location>
        <begin position="94"/>
        <end position="113"/>
    </location>
</feature>
<dbReference type="AlphaFoldDB" id="A0A9D5BII0"/>
<dbReference type="Proteomes" id="UP001058974">
    <property type="component" value="Chromosome 1"/>
</dbReference>
<proteinExistence type="predicted"/>